<evidence type="ECO:0000313" key="2">
    <source>
        <dbReference type="Proteomes" id="UP000784294"/>
    </source>
</evidence>
<evidence type="ECO:0000313" key="1">
    <source>
        <dbReference type="EMBL" id="VEL24437.1"/>
    </source>
</evidence>
<sequence length="133" mass="14297">MLCKLNAFLQVELRTQAFGARHLIVSAVVWLVNQTGLPLVFTQLAHASPVYISKGLLSSTSPPRQTGASAFDSTFNAFSSNSAVNGETIQAHMATLAAGQQIEHEMARLVSPLLYSVASRTEKMQVHVRIGCG</sequence>
<organism evidence="1 2">
    <name type="scientific">Protopolystoma xenopodis</name>
    <dbReference type="NCBI Taxonomy" id="117903"/>
    <lineage>
        <taxon>Eukaryota</taxon>
        <taxon>Metazoa</taxon>
        <taxon>Spiralia</taxon>
        <taxon>Lophotrochozoa</taxon>
        <taxon>Platyhelminthes</taxon>
        <taxon>Monogenea</taxon>
        <taxon>Polyopisthocotylea</taxon>
        <taxon>Polystomatidea</taxon>
        <taxon>Polystomatidae</taxon>
        <taxon>Protopolystoma</taxon>
    </lineage>
</organism>
<dbReference type="OrthoDB" id="272810at2759"/>
<dbReference type="AlphaFoldDB" id="A0A448WZW0"/>
<comment type="caution">
    <text evidence="1">The sequence shown here is derived from an EMBL/GenBank/DDBJ whole genome shotgun (WGS) entry which is preliminary data.</text>
</comment>
<gene>
    <name evidence="1" type="ORF">PXEA_LOCUS17877</name>
</gene>
<name>A0A448WZW0_9PLAT</name>
<accession>A0A448WZW0</accession>
<protein>
    <submittedName>
        <fullName evidence="1">Uncharacterized protein</fullName>
    </submittedName>
</protein>
<keyword evidence="2" id="KW-1185">Reference proteome</keyword>
<dbReference type="Proteomes" id="UP000784294">
    <property type="component" value="Unassembled WGS sequence"/>
</dbReference>
<proteinExistence type="predicted"/>
<reference evidence="1" key="1">
    <citation type="submission" date="2018-11" db="EMBL/GenBank/DDBJ databases">
        <authorList>
            <consortium name="Pathogen Informatics"/>
        </authorList>
    </citation>
    <scope>NUCLEOTIDE SEQUENCE</scope>
</reference>
<dbReference type="EMBL" id="CAAALY010067746">
    <property type="protein sequence ID" value="VEL24437.1"/>
    <property type="molecule type" value="Genomic_DNA"/>
</dbReference>